<dbReference type="InterPro" id="IPR036249">
    <property type="entry name" value="Thioredoxin-like_sf"/>
</dbReference>
<organism evidence="1 2">
    <name type="scientific">Corynebacterium falsenii</name>
    <dbReference type="NCBI Taxonomy" id="108486"/>
    <lineage>
        <taxon>Bacteria</taxon>
        <taxon>Bacillati</taxon>
        <taxon>Actinomycetota</taxon>
        <taxon>Actinomycetes</taxon>
        <taxon>Mycobacteriales</taxon>
        <taxon>Corynebacteriaceae</taxon>
        <taxon>Corynebacterium</taxon>
    </lineage>
</organism>
<protein>
    <submittedName>
        <fullName evidence="1">Disulfide bond formation protein DsbA</fullName>
    </submittedName>
</protein>
<reference evidence="1 2" key="1">
    <citation type="submission" date="2018-09" db="EMBL/GenBank/DDBJ databases">
        <title>Optimization and identification of Corynebacterium falsenii FN1-14 from fish paste.</title>
        <authorList>
            <person name="Daroonpunt R."/>
            <person name="Tanasupawat S."/>
        </authorList>
    </citation>
    <scope>NUCLEOTIDE SEQUENCE [LARGE SCALE GENOMIC DNA]</scope>
    <source>
        <strain evidence="1 2">FN1-14</strain>
    </source>
</reference>
<dbReference type="Pfam" id="PF22234">
    <property type="entry name" value="Rv2466c-like"/>
    <property type="match status" value="1"/>
</dbReference>
<dbReference type="EMBL" id="QXJK01000006">
    <property type="protein sequence ID" value="RIX34614.1"/>
    <property type="molecule type" value="Genomic_DNA"/>
</dbReference>
<dbReference type="OrthoDB" id="4125991at2"/>
<comment type="caution">
    <text evidence="1">The sequence shown here is derived from an EMBL/GenBank/DDBJ whole genome shotgun (WGS) entry which is preliminary data.</text>
</comment>
<sequence length="219" mass="24054">MTANKVTMYFDPICPFAWVTSRWLVEVEKVRDLSIEWAPMSLSVLNDGRDLDPDYMKGMEAAWAPARVSAAIHKNEPAKLGEWYTAIGTLIHNEEAADKADIHGYDKVIEQSLAEVGLPAELAAVAHEEQGEDSQFGSPKAIDEHLRSSHAHAIELVGDDVGTPVVQFGDSAFFGPVLTRVPTGEKAGELFDASVTLGGYEHFFELKRSRTESPKAQQD</sequence>
<dbReference type="CDD" id="cd02972">
    <property type="entry name" value="DsbA_family"/>
    <property type="match status" value="1"/>
</dbReference>
<dbReference type="SUPFAM" id="SSF52833">
    <property type="entry name" value="Thioredoxin-like"/>
    <property type="match status" value="1"/>
</dbReference>
<dbReference type="STRING" id="1451189.CFAL_03190"/>
<evidence type="ECO:0000313" key="1">
    <source>
        <dbReference type="EMBL" id="RIX34614.1"/>
    </source>
</evidence>
<name>A0A418Q6N3_9CORY</name>
<proteinExistence type="predicted"/>
<accession>A0A418Q6N3</accession>
<dbReference type="Proteomes" id="UP000285278">
    <property type="component" value="Unassembled WGS sequence"/>
</dbReference>
<keyword evidence="2" id="KW-1185">Reference proteome</keyword>
<dbReference type="AlphaFoldDB" id="A0A418Q6N3"/>
<gene>
    <name evidence="1" type="ORF">D3M95_06965</name>
</gene>
<evidence type="ECO:0000313" key="2">
    <source>
        <dbReference type="Proteomes" id="UP000285278"/>
    </source>
</evidence>
<dbReference type="RefSeq" id="WP_025402276.1">
    <property type="nucleotide sequence ID" value="NZ_CBCRUA010000014.1"/>
</dbReference>
<dbReference type="InterPro" id="IPR053977">
    <property type="entry name" value="Rv2466c-like"/>
</dbReference>
<dbReference type="Gene3D" id="3.40.30.10">
    <property type="entry name" value="Glutaredoxin"/>
    <property type="match status" value="1"/>
</dbReference>